<dbReference type="AlphaFoldDB" id="A0A0E9RL82"/>
<protein>
    <submittedName>
        <fullName evidence="1">Uncharacterized protein</fullName>
    </submittedName>
</protein>
<reference evidence="1" key="2">
    <citation type="journal article" date="2015" name="Fish Shellfish Immunol.">
        <title>Early steps in the European eel (Anguilla anguilla)-Vibrio vulnificus interaction in the gills: Role of the RtxA13 toxin.</title>
        <authorList>
            <person name="Callol A."/>
            <person name="Pajuelo D."/>
            <person name="Ebbesson L."/>
            <person name="Teles M."/>
            <person name="MacKenzie S."/>
            <person name="Amaro C."/>
        </authorList>
    </citation>
    <scope>NUCLEOTIDE SEQUENCE</scope>
</reference>
<reference evidence="1" key="1">
    <citation type="submission" date="2014-11" db="EMBL/GenBank/DDBJ databases">
        <authorList>
            <person name="Amaro Gonzalez C."/>
        </authorList>
    </citation>
    <scope>NUCLEOTIDE SEQUENCE</scope>
</reference>
<dbReference type="EMBL" id="GBXM01078696">
    <property type="protein sequence ID" value="JAH29881.1"/>
    <property type="molecule type" value="Transcribed_RNA"/>
</dbReference>
<organism evidence="1">
    <name type="scientific">Anguilla anguilla</name>
    <name type="common">European freshwater eel</name>
    <name type="synonym">Muraena anguilla</name>
    <dbReference type="NCBI Taxonomy" id="7936"/>
    <lineage>
        <taxon>Eukaryota</taxon>
        <taxon>Metazoa</taxon>
        <taxon>Chordata</taxon>
        <taxon>Craniata</taxon>
        <taxon>Vertebrata</taxon>
        <taxon>Euteleostomi</taxon>
        <taxon>Actinopterygii</taxon>
        <taxon>Neopterygii</taxon>
        <taxon>Teleostei</taxon>
        <taxon>Anguilliformes</taxon>
        <taxon>Anguillidae</taxon>
        <taxon>Anguilla</taxon>
    </lineage>
</organism>
<proteinExistence type="predicted"/>
<sequence>MWSVVQLTTESESKLREKLMKMYAKKCQHFP</sequence>
<evidence type="ECO:0000313" key="1">
    <source>
        <dbReference type="EMBL" id="JAH29881.1"/>
    </source>
</evidence>
<accession>A0A0E9RL82</accession>
<name>A0A0E9RL82_ANGAN</name>